<sequence length="130" mass="14225">MLASARARCSLRQREELWSVVHEGQGLLVDSRAVSLRVETMRIIMEERGYTLKEDPWSDAAVKVLDTEKENVENIASAALECESQKGKGGAHKAQVLFVNEEGGTVLTVAPGVGLCEFAFDTVRRFCVAG</sequence>
<evidence type="ECO:0000313" key="2">
    <source>
        <dbReference type="Proteomes" id="UP001190700"/>
    </source>
</evidence>
<gene>
    <name evidence="1" type="ORF">CYMTET_40472</name>
</gene>
<proteinExistence type="predicted"/>
<dbReference type="Proteomes" id="UP001190700">
    <property type="component" value="Unassembled WGS sequence"/>
</dbReference>
<comment type="caution">
    <text evidence="1">The sequence shown here is derived from an EMBL/GenBank/DDBJ whole genome shotgun (WGS) entry which is preliminary data.</text>
</comment>
<organism evidence="1 2">
    <name type="scientific">Cymbomonas tetramitiformis</name>
    <dbReference type="NCBI Taxonomy" id="36881"/>
    <lineage>
        <taxon>Eukaryota</taxon>
        <taxon>Viridiplantae</taxon>
        <taxon>Chlorophyta</taxon>
        <taxon>Pyramimonadophyceae</taxon>
        <taxon>Pyramimonadales</taxon>
        <taxon>Pyramimonadaceae</taxon>
        <taxon>Cymbomonas</taxon>
    </lineage>
</organism>
<dbReference type="EMBL" id="LGRX02026895">
    <property type="protein sequence ID" value="KAK3250135.1"/>
    <property type="molecule type" value="Genomic_DNA"/>
</dbReference>
<keyword evidence="2" id="KW-1185">Reference proteome</keyword>
<name>A0AAE0F4K7_9CHLO</name>
<reference evidence="1 2" key="1">
    <citation type="journal article" date="2015" name="Genome Biol. Evol.">
        <title>Comparative Genomics of a Bacterivorous Green Alga Reveals Evolutionary Causalities and Consequences of Phago-Mixotrophic Mode of Nutrition.</title>
        <authorList>
            <person name="Burns J.A."/>
            <person name="Paasch A."/>
            <person name="Narechania A."/>
            <person name="Kim E."/>
        </authorList>
    </citation>
    <scope>NUCLEOTIDE SEQUENCE [LARGE SCALE GENOMIC DNA]</scope>
    <source>
        <strain evidence="1 2">PLY_AMNH</strain>
    </source>
</reference>
<accession>A0AAE0F4K7</accession>
<protein>
    <submittedName>
        <fullName evidence="1">Uncharacterized protein</fullName>
    </submittedName>
</protein>
<dbReference type="AlphaFoldDB" id="A0AAE0F4K7"/>
<evidence type="ECO:0000313" key="1">
    <source>
        <dbReference type="EMBL" id="KAK3250135.1"/>
    </source>
</evidence>